<reference evidence="3 4" key="1">
    <citation type="submission" date="2020-08" db="EMBL/GenBank/DDBJ databases">
        <title>Genomic Encyclopedia of Type Strains, Phase IV (KMG-IV): sequencing the most valuable type-strain genomes for metagenomic binning, comparative biology and taxonomic classification.</title>
        <authorList>
            <person name="Goeker M."/>
        </authorList>
    </citation>
    <scope>NUCLEOTIDE SEQUENCE [LARGE SCALE GENOMIC DNA]</scope>
    <source>
        <strain evidence="3 4">DSM 45385</strain>
    </source>
</reference>
<keyword evidence="4" id="KW-1185">Reference proteome</keyword>
<comment type="caution">
    <text evidence="3">The sequence shown here is derived from an EMBL/GenBank/DDBJ whole genome shotgun (WGS) entry which is preliminary data.</text>
</comment>
<dbReference type="InterPro" id="IPR023393">
    <property type="entry name" value="START-like_dom_sf"/>
</dbReference>
<evidence type="ECO:0000313" key="3">
    <source>
        <dbReference type="EMBL" id="MBB5079556.1"/>
    </source>
</evidence>
<dbReference type="Pfam" id="PF08327">
    <property type="entry name" value="AHSA1"/>
    <property type="match status" value="1"/>
</dbReference>
<sequence>MIERTVRIAARRETVFRYFTDPERLARWWGRAEADARPGGVLRVAMDGGPRPVMVGEFVELVPGERIVFTFGWEPAPGVPDVPPGSSRVEVTLEEDGDGTVLRLRHSGLPAVLGEETGAGWDHMLRRLSTAFGSAEQLG</sequence>
<accession>A0A7W8EHL4</accession>
<evidence type="ECO:0000313" key="4">
    <source>
        <dbReference type="Proteomes" id="UP000568380"/>
    </source>
</evidence>
<name>A0A7W8EHL4_9ACTN</name>
<dbReference type="Gene3D" id="3.30.530.20">
    <property type="match status" value="1"/>
</dbReference>
<dbReference type="SUPFAM" id="SSF55961">
    <property type="entry name" value="Bet v1-like"/>
    <property type="match status" value="1"/>
</dbReference>
<dbReference type="InterPro" id="IPR013538">
    <property type="entry name" value="ASHA1/2-like_C"/>
</dbReference>
<protein>
    <submittedName>
        <fullName evidence="3">Uncharacterized protein YndB with AHSA1/START domain</fullName>
    </submittedName>
</protein>
<comment type="similarity">
    <text evidence="1">Belongs to the AHA1 family.</text>
</comment>
<dbReference type="AlphaFoldDB" id="A0A7W8EHL4"/>
<evidence type="ECO:0000259" key="2">
    <source>
        <dbReference type="Pfam" id="PF08327"/>
    </source>
</evidence>
<gene>
    <name evidence="3" type="ORF">HNR40_005042</name>
</gene>
<dbReference type="RefSeq" id="WP_184965232.1">
    <property type="nucleotide sequence ID" value="NZ_JACHIN010000006.1"/>
</dbReference>
<dbReference type="Proteomes" id="UP000568380">
    <property type="component" value="Unassembled WGS sequence"/>
</dbReference>
<organism evidence="3 4">
    <name type="scientific">Nonomuraea endophytica</name>
    <dbReference type="NCBI Taxonomy" id="714136"/>
    <lineage>
        <taxon>Bacteria</taxon>
        <taxon>Bacillati</taxon>
        <taxon>Actinomycetota</taxon>
        <taxon>Actinomycetes</taxon>
        <taxon>Streptosporangiales</taxon>
        <taxon>Streptosporangiaceae</taxon>
        <taxon>Nonomuraea</taxon>
    </lineage>
</organism>
<dbReference type="EMBL" id="JACHIN010000006">
    <property type="protein sequence ID" value="MBB5079556.1"/>
    <property type="molecule type" value="Genomic_DNA"/>
</dbReference>
<evidence type="ECO:0000256" key="1">
    <source>
        <dbReference type="ARBA" id="ARBA00006817"/>
    </source>
</evidence>
<proteinExistence type="inferred from homology"/>
<dbReference type="CDD" id="cd07814">
    <property type="entry name" value="SRPBCC_CalC_Aha1-like"/>
    <property type="match status" value="1"/>
</dbReference>
<feature type="domain" description="Activator of Hsp90 ATPase homologue 1/2-like C-terminal" evidence="2">
    <location>
        <begin position="10"/>
        <end position="132"/>
    </location>
</feature>